<accession>A0A8H5B763</accession>
<protein>
    <recommendedName>
        <fullName evidence="7">Major facilitator superfamily (MFS) profile domain-containing protein</fullName>
    </recommendedName>
</protein>
<keyword evidence="3 6" id="KW-0812">Transmembrane</keyword>
<feature type="transmembrane region" description="Helical" evidence="6">
    <location>
        <begin position="137"/>
        <end position="157"/>
    </location>
</feature>
<dbReference type="SUPFAM" id="SSF103473">
    <property type="entry name" value="MFS general substrate transporter"/>
    <property type="match status" value="1"/>
</dbReference>
<dbReference type="OrthoDB" id="3936150at2759"/>
<feature type="transmembrane region" description="Helical" evidence="6">
    <location>
        <begin position="195"/>
        <end position="222"/>
    </location>
</feature>
<proteinExistence type="predicted"/>
<dbReference type="PROSITE" id="PS50850">
    <property type="entry name" value="MFS"/>
    <property type="match status" value="1"/>
</dbReference>
<evidence type="ECO:0000256" key="3">
    <source>
        <dbReference type="ARBA" id="ARBA00022692"/>
    </source>
</evidence>
<reference evidence="8 9" key="1">
    <citation type="journal article" date="2020" name="ISME J.">
        <title>Uncovering the hidden diversity of litter-decomposition mechanisms in mushroom-forming fungi.</title>
        <authorList>
            <person name="Floudas D."/>
            <person name="Bentzer J."/>
            <person name="Ahren D."/>
            <person name="Johansson T."/>
            <person name="Persson P."/>
            <person name="Tunlid A."/>
        </authorList>
    </citation>
    <scope>NUCLEOTIDE SEQUENCE [LARGE SCALE GENOMIC DNA]</scope>
    <source>
        <strain evidence="8 9">CBS 101986</strain>
    </source>
</reference>
<dbReference type="Gene3D" id="1.20.1250.20">
    <property type="entry name" value="MFS general substrate transporter like domains"/>
    <property type="match status" value="1"/>
</dbReference>
<evidence type="ECO:0000256" key="6">
    <source>
        <dbReference type="SAM" id="Phobius"/>
    </source>
</evidence>
<organism evidence="8 9">
    <name type="scientific">Psilocybe cf. subviscida</name>
    <dbReference type="NCBI Taxonomy" id="2480587"/>
    <lineage>
        <taxon>Eukaryota</taxon>
        <taxon>Fungi</taxon>
        <taxon>Dikarya</taxon>
        <taxon>Basidiomycota</taxon>
        <taxon>Agaricomycotina</taxon>
        <taxon>Agaricomycetes</taxon>
        <taxon>Agaricomycetidae</taxon>
        <taxon>Agaricales</taxon>
        <taxon>Agaricineae</taxon>
        <taxon>Strophariaceae</taxon>
        <taxon>Psilocybe</taxon>
    </lineage>
</organism>
<dbReference type="PANTHER" id="PTHR23511:SF12">
    <property type="entry name" value="TRANSPORTER, PUTATIVE (AFU_ORTHOLOGUE AFUA_7G01740)-RELATED"/>
    <property type="match status" value="1"/>
</dbReference>
<evidence type="ECO:0000256" key="5">
    <source>
        <dbReference type="ARBA" id="ARBA00023136"/>
    </source>
</evidence>
<dbReference type="Proteomes" id="UP000567179">
    <property type="component" value="Unassembled WGS sequence"/>
</dbReference>
<dbReference type="PANTHER" id="PTHR23511">
    <property type="entry name" value="SYNAPTIC VESICLE GLYCOPROTEIN 2"/>
    <property type="match status" value="1"/>
</dbReference>
<keyword evidence="4 6" id="KW-1133">Transmembrane helix</keyword>
<comment type="caution">
    <text evidence="8">The sequence shown here is derived from an EMBL/GenBank/DDBJ whole genome shotgun (WGS) entry which is preliminary data.</text>
</comment>
<sequence>MVTLINIPHSTDEGKTAVQYPVVNTSVRLDSGPNGSKHTNEVDVLQVGKIEEAIEAIGMGRYQWELFFVTGFGYFSDNLWPIVTGLILPAVAAEFTFQAPFLKLGQNIGLLVGAAFWGIGADIWGRRLNVLYMNVNWCISISFNITLLITGIFALAAGGSPNAVTLCILAGMWSIGVGGNLPVDSALFLESIPSSYHYLLTVLSIWWAFGQLVGSLVAWPLIARYSCPSNASECPRSENQGWRYFLFCVGGLMLALWFIRFFVFKLYESPRWLCATGRVHDACGALDGIAAKNGYTGNLNLPKGHSRKSVLMVGEKSASDGKSPRNTAWIFAVIQQRLEVLDLDHVRPLFSERKLAYLMTLLISIWGT</sequence>
<dbReference type="AlphaFoldDB" id="A0A8H5B763"/>
<feature type="transmembrane region" description="Helical" evidence="6">
    <location>
        <begin position="242"/>
        <end position="263"/>
    </location>
</feature>
<evidence type="ECO:0000259" key="7">
    <source>
        <dbReference type="PROSITE" id="PS50850"/>
    </source>
</evidence>
<gene>
    <name evidence="8" type="ORF">D9619_012580</name>
</gene>
<dbReference type="InterPro" id="IPR005828">
    <property type="entry name" value="MFS_sugar_transport-like"/>
</dbReference>
<evidence type="ECO:0000313" key="8">
    <source>
        <dbReference type="EMBL" id="KAF5317808.1"/>
    </source>
</evidence>
<name>A0A8H5B763_9AGAR</name>
<evidence type="ECO:0000256" key="1">
    <source>
        <dbReference type="ARBA" id="ARBA00004141"/>
    </source>
</evidence>
<feature type="transmembrane region" description="Helical" evidence="6">
    <location>
        <begin position="108"/>
        <end position="125"/>
    </location>
</feature>
<dbReference type="InterPro" id="IPR020846">
    <property type="entry name" value="MFS_dom"/>
</dbReference>
<dbReference type="GO" id="GO:0022857">
    <property type="term" value="F:transmembrane transporter activity"/>
    <property type="evidence" value="ECO:0007669"/>
    <property type="project" value="InterPro"/>
</dbReference>
<evidence type="ECO:0000256" key="2">
    <source>
        <dbReference type="ARBA" id="ARBA00022448"/>
    </source>
</evidence>
<comment type="subcellular location">
    <subcellularLocation>
        <location evidence="1">Membrane</location>
        <topology evidence="1">Multi-pass membrane protein</topology>
    </subcellularLocation>
</comment>
<dbReference type="InterPro" id="IPR036259">
    <property type="entry name" value="MFS_trans_sf"/>
</dbReference>
<dbReference type="EMBL" id="JAACJJ010000032">
    <property type="protein sequence ID" value="KAF5317808.1"/>
    <property type="molecule type" value="Genomic_DNA"/>
</dbReference>
<keyword evidence="2" id="KW-0813">Transport</keyword>
<keyword evidence="5 6" id="KW-0472">Membrane</keyword>
<keyword evidence="9" id="KW-1185">Reference proteome</keyword>
<feature type="domain" description="Major facilitator superfamily (MFS) profile" evidence="7">
    <location>
        <begin position="66"/>
        <end position="368"/>
    </location>
</feature>
<dbReference type="GO" id="GO:0016020">
    <property type="term" value="C:membrane"/>
    <property type="evidence" value="ECO:0007669"/>
    <property type="project" value="UniProtKB-SubCell"/>
</dbReference>
<dbReference type="Pfam" id="PF00083">
    <property type="entry name" value="Sugar_tr"/>
    <property type="match status" value="1"/>
</dbReference>
<evidence type="ECO:0000256" key="4">
    <source>
        <dbReference type="ARBA" id="ARBA00022989"/>
    </source>
</evidence>
<feature type="transmembrane region" description="Helical" evidence="6">
    <location>
        <begin position="66"/>
        <end position="88"/>
    </location>
</feature>
<evidence type="ECO:0000313" key="9">
    <source>
        <dbReference type="Proteomes" id="UP000567179"/>
    </source>
</evidence>